<dbReference type="STRING" id="1631356.VV01_19210"/>
<protein>
    <recommendedName>
        <fullName evidence="3">Cupin</fullName>
    </recommendedName>
</protein>
<dbReference type="SUPFAM" id="SSF51182">
    <property type="entry name" value="RmlC-like cupins"/>
    <property type="match status" value="1"/>
</dbReference>
<sequence>MTNSNDALRKFAENELFTDSDTWEITGRPYHRSLRPQALGPVDLGSPLARNDFMNYEALAAQRVLTTVYEQDLVFLPQTPYEGWKNDFDAFYDEELRSFAGQFRSDLENYVFGYLDAEIDVSKHWDRDSFIEFLNSKTGKTSQEPSWASTIRSSSDPQRAARMWLIQFAPDFLSESSPMMKNILGNYGSIQSEWFKILIDEYGYGVHEKKHSTLYERTLESVDLNSEAHYYWQYYLATALAANNFFHYLGSEHRNFFKYAGALVMTETTLVEFCEHAQSLLTEILPGCDVEYFSEHCHIDDHHGRMAKNDVCLALIDKFGEEIIPDMIWGILAYEHIMVDFDTQFAIQIDWMDSQQDLFDLHKKIAPAVMADGGVPVADLDEHFNELSNSHCHNQDELCHIIEGEMYFFSGFESKLILGPGDGVVIRNRRQHGADILSDSCKYQIYTIGDAAKWQ</sequence>
<dbReference type="RefSeq" id="WP_050671291.1">
    <property type="nucleotide sequence ID" value="NZ_LAIR01000002.1"/>
</dbReference>
<reference evidence="2" key="1">
    <citation type="submission" date="2015-03" db="EMBL/GenBank/DDBJ databases">
        <title>Luteipulveratus halotolerans sp. nov., a novel actinobacterium (Dermacoccaceae) from Sarawak, Malaysia.</title>
        <authorList>
            <person name="Juboi H."/>
            <person name="Basik A."/>
            <person name="Shamsul S.S."/>
            <person name="Arnold P."/>
            <person name="Schmitt E.K."/>
            <person name="Sanglier J.-J."/>
            <person name="Yeo T."/>
        </authorList>
    </citation>
    <scope>NUCLEOTIDE SEQUENCE [LARGE SCALE GENOMIC DNA]</scope>
    <source>
        <strain evidence="2">C296001</strain>
    </source>
</reference>
<dbReference type="Proteomes" id="UP000037397">
    <property type="component" value="Unassembled WGS sequence"/>
</dbReference>
<evidence type="ECO:0008006" key="3">
    <source>
        <dbReference type="Google" id="ProtNLM"/>
    </source>
</evidence>
<name>A0A0L6CM14_9MICO</name>
<evidence type="ECO:0000313" key="2">
    <source>
        <dbReference type="Proteomes" id="UP000037397"/>
    </source>
</evidence>
<dbReference type="AlphaFoldDB" id="A0A0L6CM14"/>
<proteinExistence type="predicted"/>
<dbReference type="Gene3D" id="1.20.910.10">
    <property type="entry name" value="Heme oxygenase-like"/>
    <property type="match status" value="1"/>
</dbReference>
<gene>
    <name evidence="1" type="ORF">VV01_19210</name>
</gene>
<accession>A0A0L6CM14</accession>
<comment type="caution">
    <text evidence="1">The sequence shown here is derived from an EMBL/GenBank/DDBJ whole genome shotgun (WGS) entry which is preliminary data.</text>
</comment>
<dbReference type="EMBL" id="LAIR01000002">
    <property type="protein sequence ID" value="KNX38787.1"/>
    <property type="molecule type" value="Genomic_DNA"/>
</dbReference>
<dbReference type="Gene3D" id="2.60.120.10">
    <property type="entry name" value="Jelly Rolls"/>
    <property type="match status" value="1"/>
</dbReference>
<dbReference type="SUPFAM" id="SSF48613">
    <property type="entry name" value="Heme oxygenase-like"/>
    <property type="match status" value="1"/>
</dbReference>
<dbReference type="InterPro" id="IPR016084">
    <property type="entry name" value="Haem_Oase-like_multi-hlx"/>
</dbReference>
<evidence type="ECO:0000313" key="1">
    <source>
        <dbReference type="EMBL" id="KNX38787.1"/>
    </source>
</evidence>
<organism evidence="1 2">
    <name type="scientific">Luteipulveratus halotolerans</name>
    <dbReference type="NCBI Taxonomy" id="1631356"/>
    <lineage>
        <taxon>Bacteria</taxon>
        <taxon>Bacillati</taxon>
        <taxon>Actinomycetota</taxon>
        <taxon>Actinomycetes</taxon>
        <taxon>Micrococcales</taxon>
        <taxon>Dermacoccaceae</taxon>
        <taxon>Luteipulveratus</taxon>
    </lineage>
</organism>
<dbReference type="SMART" id="SM01236">
    <property type="entry name" value="Haem_oxygenase_2"/>
    <property type="match status" value="1"/>
</dbReference>
<dbReference type="InterPro" id="IPR014710">
    <property type="entry name" value="RmlC-like_jellyroll"/>
</dbReference>
<dbReference type="InterPro" id="IPR011051">
    <property type="entry name" value="RmlC_Cupin_sf"/>
</dbReference>
<dbReference type="PATRIC" id="fig|1631356.3.peg.3844"/>
<dbReference type="Pfam" id="PF14518">
    <property type="entry name" value="Haem_oxygenas_2"/>
    <property type="match status" value="1"/>
</dbReference>
<dbReference type="OrthoDB" id="3444510at2"/>
<keyword evidence="2" id="KW-1185">Reference proteome</keyword>